<evidence type="ECO:0000313" key="1">
    <source>
        <dbReference type="EMBL" id="EOY10771.1"/>
    </source>
</evidence>
<dbReference type="EMBL" id="CM001883">
    <property type="protein sequence ID" value="EOY10771.1"/>
    <property type="molecule type" value="Genomic_DNA"/>
</dbReference>
<organism evidence="1 2">
    <name type="scientific">Theobroma cacao</name>
    <name type="common">Cacao</name>
    <name type="synonym">Cocoa</name>
    <dbReference type="NCBI Taxonomy" id="3641"/>
    <lineage>
        <taxon>Eukaryota</taxon>
        <taxon>Viridiplantae</taxon>
        <taxon>Streptophyta</taxon>
        <taxon>Embryophyta</taxon>
        <taxon>Tracheophyta</taxon>
        <taxon>Spermatophyta</taxon>
        <taxon>Magnoliopsida</taxon>
        <taxon>eudicotyledons</taxon>
        <taxon>Gunneridae</taxon>
        <taxon>Pentapetalae</taxon>
        <taxon>rosids</taxon>
        <taxon>malvids</taxon>
        <taxon>Malvales</taxon>
        <taxon>Malvaceae</taxon>
        <taxon>Byttnerioideae</taxon>
        <taxon>Theobroma</taxon>
    </lineage>
</organism>
<name>A0A061F157_THECC</name>
<dbReference type="AlphaFoldDB" id="A0A061F157"/>
<dbReference type="HOGENOM" id="CLU_1655315_0_0_1"/>
<reference evidence="1 2" key="1">
    <citation type="journal article" date="2013" name="Genome Biol.">
        <title>The genome sequence of the most widely cultivated cacao type and its use to identify candidate genes regulating pod color.</title>
        <authorList>
            <person name="Motamayor J.C."/>
            <person name="Mockaitis K."/>
            <person name="Schmutz J."/>
            <person name="Haiminen N."/>
            <person name="Iii D.L."/>
            <person name="Cornejo O."/>
            <person name="Findley S.D."/>
            <person name="Zheng P."/>
            <person name="Utro F."/>
            <person name="Royaert S."/>
            <person name="Saski C."/>
            <person name="Jenkins J."/>
            <person name="Podicheti R."/>
            <person name="Zhao M."/>
            <person name="Scheffler B.E."/>
            <person name="Stack J.C."/>
            <person name="Feltus F.A."/>
            <person name="Mustiga G.M."/>
            <person name="Amores F."/>
            <person name="Phillips W."/>
            <person name="Marelli J.P."/>
            <person name="May G.D."/>
            <person name="Shapiro H."/>
            <person name="Ma J."/>
            <person name="Bustamante C.D."/>
            <person name="Schnell R.J."/>
            <person name="Main D."/>
            <person name="Gilbert D."/>
            <person name="Parida L."/>
            <person name="Kuhn D.N."/>
        </authorList>
    </citation>
    <scope>NUCLEOTIDE SEQUENCE [LARGE SCALE GENOMIC DNA]</scope>
    <source>
        <strain evidence="2">cv. Matina 1-6</strain>
    </source>
</reference>
<keyword evidence="2" id="KW-1185">Reference proteome</keyword>
<evidence type="ECO:0000313" key="2">
    <source>
        <dbReference type="Proteomes" id="UP000026915"/>
    </source>
</evidence>
<proteinExistence type="predicted"/>
<dbReference type="Proteomes" id="UP000026915">
    <property type="component" value="Chromosome 5"/>
</dbReference>
<sequence length="160" mass="18265">MKALSNLRHSFSMSSTEPPTKFMLLPLNRDTKQLPLLDFINAPDIKIMQSCNGLLLCTSDYDHRSYFICNPVIKKFKMVSFPRPPMLEYQLVDFWSVSKIKFTSEVAIQFNHAVFFNDAIHWDSAAKESLCFDVEIECSKHSLVFESATTSTLLNNSTGL</sequence>
<dbReference type="Gramene" id="EOY10771">
    <property type="protein sequence ID" value="EOY10771"/>
    <property type="gene ID" value="TCM_026070"/>
</dbReference>
<gene>
    <name evidence="1" type="ORF">TCM_026070</name>
</gene>
<accession>A0A061F157</accession>
<protein>
    <submittedName>
        <fullName evidence="1">F-box family protein, putative</fullName>
    </submittedName>
</protein>
<dbReference type="InParanoid" id="A0A061F157"/>